<proteinExistence type="predicted"/>
<dbReference type="InterPro" id="IPR027396">
    <property type="entry name" value="DsrEFH-like"/>
</dbReference>
<name>A0A558R3Y5_9SPHN</name>
<gene>
    <name evidence="1" type="ORF">FOY91_10850</name>
</gene>
<dbReference type="OrthoDB" id="7567342at2"/>
<keyword evidence="2" id="KW-1185">Reference proteome</keyword>
<evidence type="ECO:0000313" key="2">
    <source>
        <dbReference type="Proteomes" id="UP000318681"/>
    </source>
</evidence>
<organism evidence="1 2">
    <name type="scientific">Alterirhizorhabdus solaris</name>
    <dbReference type="NCBI Taxonomy" id="2529389"/>
    <lineage>
        <taxon>Bacteria</taxon>
        <taxon>Pseudomonadati</taxon>
        <taxon>Pseudomonadota</taxon>
        <taxon>Alphaproteobacteria</taxon>
        <taxon>Sphingomonadales</taxon>
        <taxon>Rhizorhabdaceae</taxon>
        <taxon>Alterirhizorhabdus</taxon>
    </lineage>
</organism>
<dbReference type="AlphaFoldDB" id="A0A558R3Y5"/>
<comment type="caution">
    <text evidence="1">The sequence shown here is derived from an EMBL/GenBank/DDBJ whole genome shotgun (WGS) entry which is preliminary data.</text>
</comment>
<accession>A0A558R3Y5</accession>
<evidence type="ECO:0000313" key="1">
    <source>
        <dbReference type="EMBL" id="TVV74081.1"/>
    </source>
</evidence>
<dbReference type="SUPFAM" id="SSF75169">
    <property type="entry name" value="DsrEFH-like"/>
    <property type="match status" value="1"/>
</dbReference>
<sequence>MKGLTIIAADLSSERFRCALSLAAAQAALGGRARLFCQGEAVALLRPPVQGIEDDAHEDAGLPTLDLLFEEALGLGVTIIACQSGMALTNTDARTLDARITFGGMVSVLQALGDDRLLCV</sequence>
<dbReference type="EMBL" id="VNIM01000039">
    <property type="protein sequence ID" value="TVV74081.1"/>
    <property type="molecule type" value="Genomic_DNA"/>
</dbReference>
<dbReference type="Proteomes" id="UP000318681">
    <property type="component" value="Unassembled WGS sequence"/>
</dbReference>
<dbReference type="Gene3D" id="3.40.1260.10">
    <property type="entry name" value="DsrEFH-like"/>
    <property type="match status" value="1"/>
</dbReference>
<reference evidence="1 2" key="1">
    <citation type="submission" date="2019-07" db="EMBL/GenBank/DDBJ databases">
        <title>Sphingomonas solaris sp. nov., isolated from a solar panel from Boston, Massachusetts.</title>
        <authorList>
            <person name="Tanner K."/>
            <person name="Pascual J."/>
            <person name="Mancuso C."/>
            <person name="Pereto J."/>
            <person name="Khalil A."/>
            <person name="Vilanova C."/>
        </authorList>
    </citation>
    <scope>NUCLEOTIDE SEQUENCE [LARGE SCALE GENOMIC DNA]</scope>
    <source>
        <strain evidence="1 2">R4DWN</strain>
    </source>
</reference>
<protein>
    <submittedName>
        <fullName evidence="1">Peroxiredoxin</fullName>
    </submittedName>
</protein>